<sequence length="268" mass="28878">GCPSASPLLPRLLASGGLREAGAEARAVGPLPGTIGGPPPSCTALPAALAYRPPLTGPRSVAARAPAVPVRAPLGLVQAAGVLVLRPLRVARPRPEALPAATAPHAPRQSATAPLSATALLLANHAASHRSLSPRRSRRLPSPPGGNWSHRGPDRGDSSSNRRRRSPSLRSESSLEQSLQITVGNDRYCIDTQERRRMHDRLGSPLDNLSDMDRDDMADGPIFDRGLSPSRSLERYPSHEEHPSSPYVMMHDQDYRDRDEFVHQPDYS</sequence>
<protein>
    <submittedName>
        <fullName evidence="2">Uncharacterized protein</fullName>
    </submittedName>
</protein>
<dbReference type="PANTHER" id="PTHR15577">
    <property type="entry name" value="ZINC FINGER CONTAINING PROTEIN"/>
    <property type="match status" value="1"/>
</dbReference>
<accession>A0A8D0H3G9</accession>
<evidence type="ECO:0000313" key="2">
    <source>
        <dbReference type="Ensembl" id="ENSSPUP00000015535.1"/>
    </source>
</evidence>
<dbReference type="Proteomes" id="UP000694392">
    <property type="component" value="Unplaced"/>
</dbReference>
<dbReference type="AlphaFoldDB" id="A0A8D0H3G9"/>
<feature type="compositionally biased region" description="Basic and acidic residues" evidence="1">
    <location>
        <begin position="232"/>
        <end position="243"/>
    </location>
</feature>
<name>A0A8D0H3G9_SPHPU</name>
<reference evidence="2" key="1">
    <citation type="submission" date="2025-08" db="UniProtKB">
        <authorList>
            <consortium name="Ensembl"/>
        </authorList>
    </citation>
    <scope>IDENTIFICATION</scope>
</reference>
<dbReference type="GO" id="GO:0005654">
    <property type="term" value="C:nucleoplasm"/>
    <property type="evidence" value="ECO:0007669"/>
    <property type="project" value="TreeGrafter"/>
</dbReference>
<dbReference type="PANTHER" id="PTHR15577:SF2">
    <property type="entry name" value="ZINC FINGER PROTEIN 318"/>
    <property type="match status" value="1"/>
</dbReference>
<proteinExistence type="predicted"/>
<evidence type="ECO:0000313" key="3">
    <source>
        <dbReference type="Proteomes" id="UP000694392"/>
    </source>
</evidence>
<feature type="compositionally biased region" description="Low complexity" evidence="1">
    <location>
        <begin position="168"/>
        <end position="180"/>
    </location>
</feature>
<dbReference type="GO" id="GO:0045892">
    <property type="term" value="P:negative regulation of DNA-templated transcription"/>
    <property type="evidence" value="ECO:0007669"/>
    <property type="project" value="TreeGrafter"/>
</dbReference>
<evidence type="ECO:0000256" key="1">
    <source>
        <dbReference type="SAM" id="MobiDB-lite"/>
    </source>
</evidence>
<feature type="region of interest" description="Disordered" evidence="1">
    <location>
        <begin position="199"/>
        <end position="268"/>
    </location>
</feature>
<feature type="compositionally biased region" description="Basic and acidic residues" evidence="1">
    <location>
        <begin position="251"/>
        <end position="268"/>
    </location>
</feature>
<feature type="region of interest" description="Disordered" evidence="1">
    <location>
        <begin position="126"/>
        <end position="180"/>
    </location>
</feature>
<dbReference type="InterPro" id="IPR055309">
    <property type="entry name" value="Znf318-like"/>
</dbReference>
<dbReference type="GeneTree" id="ENSGT00390000000614"/>
<dbReference type="GO" id="GO:0045893">
    <property type="term" value="P:positive regulation of DNA-templated transcription"/>
    <property type="evidence" value="ECO:0007669"/>
    <property type="project" value="TreeGrafter"/>
</dbReference>
<reference evidence="2" key="2">
    <citation type="submission" date="2025-09" db="UniProtKB">
        <authorList>
            <consortium name="Ensembl"/>
        </authorList>
    </citation>
    <scope>IDENTIFICATION</scope>
</reference>
<dbReference type="Ensembl" id="ENSSPUT00000016569.1">
    <property type="protein sequence ID" value="ENSSPUP00000015535.1"/>
    <property type="gene ID" value="ENSSPUG00000012006.1"/>
</dbReference>
<organism evidence="2 3">
    <name type="scientific">Sphenodon punctatus</name>
    <name type="common">Tuatara</name>
    <name type="synonym">Hatteria punctata</name>
    <dbReference type="NCBI Taxonomy" id="8508"/>
    <lineage>
        <taxon>Eukaryota</taxon>
        <taxon>Metazoa</taxon>
        <taxon>Chordata</taxon>
        <taxon>Craniata</taxon>
        <taxon>Vertebrata</taxon>
        <taxon>Euteleostomi</taxon>
        <taxon>Lepidosauria</taxon>
        <taxon>Sphenodontia</taxon>
        <taxon>Sphenodontidae</taxon>
        <taxon>Sphenodon</taxon>
    </lineage>
</organism>
<keyword evidence="3" id="KW-1185">Reference proteome</keyword>